<gene>
    <name evidence="2" type="ORF">WP2W18E01_13930</name>
</gene>
<protein>
    <recommendedName>
        <fullName evidence="1">Bacterial Ig-like domain-containing protein</fullName>
    </recommendedName>
</protein>
<organism evidence="2 3">
    <name type="scientific">Aeromonas caviae</name>
    <name type="common">Aeromonas punctata</name>
    <dbReference type="NCBI Taxonomy" id="648"/>
    <lineage>
        <taxon>Bacteria</taxon>
        <taxon>Pseudomonadati</taxon>
        <taxon>Pseudomonadota</taxon>
        <taxon>Gammaproteobacteria</taxon>
        <taxon>Aeromonadales</taxon>
        <taxon>Aeromonadaceae</taxon>
        <taxon>Aeromonas</taxon>
    </lineage>
</organism>
<feature type="domain" description="Bacterial Ig-like" evidence="1">
    <location>
        <begin position="633"/>
        <end position="723"/>
    </location>
</feature>
<feature type="domain" description="Bacterial Ig-like" evidence="1">
    <location>
        <begin position="738"/>
        <end position="813"/>
    </location>
</feature>
<dbReference type="Gene3D" id="2.60.40.10">
    <property type="entry name" value="Immunoglobulins"/>
    <property type="match status" value="4"/>
</dbReference>
<dbReference type="Gene3D" id="3.30.420.430">
    <property type="match status" value="7"/>
</dbReference>
<dbReference type="InterPro" id="IPR044016">
    <property type="entry name" value="Big_13"/>
</dbReference>
<feature type="domain" description="Bacterial Ig-like" evidence="1">
    <location>
        <begin position="451"/>
        <end position="526"/>
    </location>
</feature>
<evidence type="ECO:0000259" key="1">
    <source>
        <dbReference type="Pfam" id="PF19077"/>
    </source>
</evidence>
<feature type="domain" description="Bacterial Ig-like" evidence="1">
    <location>
        <begin position="176"/>
        <end position="256"/>
    </location>
</feature>
<dbReference type="EMBL" id="AP021927">
    <property type="protein sequence ID" value="BBQ29811.1"/>
    <property type="molecule type" value="Genomic_DNA"/>
</dbReference>
<dbReference type="Proteomes" id="UP000515756">
    <property type="component" value="Chromosome"/>
</dbReference>
<evidence type="ECO:0000313" key="2">
    <source>
        <dbReference type="EMBL" id="BBQ29811.1"/>
    </source>
</evidence>
<feature type="domain" description="Bacterial Ig-like" evidence="1">
    <location>
        <begin position="1027"/>
        <end position="1117"/>
    </location>
</feature>
<dbReference type="Pfam" id="PF19077">
    <property type="entry name" value="Big_13"/>
    <property type="match status" value="10"/>
</dbReference>
<sequence>MKLILIKKMIGGQVEKTVVTPGMNVLSQAGVRYELIDENTGKAPKGLKVKRKGNTLELEVDGEKVIELDDFIDSDAVLDVTTPNGEMISLDGNSPALAQENGFDVLYGAQAEHDAAELAWPVWALTALGLGGATALAVGGGGDSTPPSAGPDVTPPAAPAAITGYADDIGRITNPNSTAPVTDDNRPGFNVGTGLTDTPSLYVDGVKVPATYDPVAGTLTPTTPLGDGVHQFTTTLTDAAGNESPQSAALPLTVDTAAPAAPAAPTSTAPSTNDNTPGIHIGVGLTDTPSLYVDGVKVPATYDPVTGTLTPTTPLGDGVHQFTTTLTDAAGNESPQSAALPLTVDTAAPAAPAAPTSTAPSTNDNTPGIHIGVGLTDTPSLYVDGVKVPATYDPVTGTLTPTTPLGDGVHQFTTTLTDAAGNESPQSAALPLTVDTAAPAAPAAPTSTAPSTNDNTPGIHIGVGLTDTPSLYVDGVKVPATYDPVTGTLTPTTPLGDGVHQFTTTLTDAAGNESPQSAALPLTVDTAAPAAPAAPTSTAPSTNDNTPGIHIGVGLTDTPSLYVDGVKVPATYDPVTGMLTPTTPLADGAHSITTTLTDAAGNESPQSAALPLTVDTAAPAAPTGVTVTDDVAPVTGAIAANGASNDNKPTFAGAAGSAEAGSTITVMDGATVLGTAVVAADGSWSVTPTTALADGAHSITTRATDAAGNVSPVSPALALTVDTAAPAAPAAPTSTAPSTNDNTPGIHIGVGLTDTPSLYVDGVKVPATYDPVTGMLTPTTPLADGAHSITTTLTDAAGNESPQSAALPLTVDTAAPAAPTGVTVTDDVAPVTGAIAANGASNDNKPTFAGAAGSAEAGSTITVMDGATVLGTAVVAADGSWSVTPTTALADGAHSITTRATDAAGNVSPVSPALALTVDTAAPAAPAAPTSTAPSTNDNTPGIHIGVGLTDTPSLYVDGVKVPATYDPVTGTLTPTTPLGDGVHQFTTTLTDAAGNESPQSAALPLTVDTAAPAAPTGVTVTDDVAPVTGAIAANGASNDNKPTFAGAAGSAEAGSTITVMDGATVLGTAVVAADGSWSVTPTTALADGAHSITTRATDAAGNVSPVSPALALTVDTVAPTTTASVTAIQDDVGAITGTVASGGVTDDTSLVVSGTLSTGLITGERVRIYDGSSYLGDATVSGTSWTYADSRTLTDGQSVSYTARVSDPAGNQSAAGTAYTATVDTVAPTTTASVTAIQNDVGAITGTVASGGVTDDTSLVVSGTLSTGLITGERVRIYDGSSYLGDATVSGTSWTYADSRTLTDGQSVSYTARVSDPAGNQSAAGTAYTATVDTLDTFTWGGETHALNLVARVNAQDGKTYYALDANGDGVHDGKDWVSHDWLDGLLNGGADTVDTQSGGAVKGVDDARTVIINGNTWVLPTLAELHALYNDPTVANPPAGWNGSYFWSSTQSGSGYHFIEHVYIGVQYSLVDTYSYYVAFQVL</sequence>
<dbReference type="NCBIfam" id="NF033510">
    <property type="entry name" value="Ca_tandemer"/>
    <property type="match status" value="3"/>
</dbReference>
<feature type="domain" description="Bacterial Ig-like" evidence="1">
    <location>
        <begin position="361"/>
        <end position="436"/>
    </location>
</feature>
<feature type="domain" description="Bacterial Ig-like" evidence="1">
    <location>
        <begin position="935"/>
        <end position="1010"/>
    </location>
</feature>
<feature type="domain" description="Bacterial Ig-like" evidence="1">
    <location>
        <begin position="830"/>
        <end position="920"/>
    </location>
</feature>
<name>A0A6S4T5I2_AERCA</name>
<feature type="domain" description="Bacterial Ig-like" evidence="1">
    <location>
        <begin position="271"/>
        <end position="346"/>
    </location>
</feature>
<feature type="domain" description="Bacterial Ig-like" evidence="1">
    <location>
        <begin position="541"/>
        <end position="616"/>
    </location>
</feature>
<accession>A0A6S4T5I2</accession>
<reference evidence="2 3" key="1">
    <citation type="submission" date="2019-12" db="EMBL/GenBank/DDBJ databases">
        <title>complete genome sequences of Aeromonas caviae str. WP2-W18-ESBL-01 isolated from wastewater treatment plant effluent.</title>
        <authorList>
            <person name="Sekizuka T."/>
            <person name="Itokawa K."/>
            <person name="Yatsu K."/>
            <person name="Inamine Y."/>
            <person name="Kuroda M."/>
        </authorList>
    </citation>
    <scope>NUCLEOTIDE SEQUENCE [LARGE SCALE GENOMIC DNA]</scope>
    <source>
        <strain evidence="2 3">WP2-W18-ESBL-01</strain>
    </source>
</reference>
<evidence type="ECO:0000313" key="3">
    <source>
        <dbReference type="Proteomes" id="UP000515756"/>
    </source>
</evidence>
<proteinExistence type="predicted"/>
<dbReference type="InterPro" id="IPR013783">
    <property type="entry name" value="Ig-like_fold"/>
</dbReference>